<dbReference type="AlphaFoldDB" id="A0A1B0B2J0"/>
<sequence>MITAGTRKTKRKLNSPKIGIRSMSKWSWTSEVLLDWEYDHKLGRYLSGNIERLWGRQWKNRRKHQVQYAIFIALKSSYTIDNILIGIIVKVYVR</sequence>
<keyword evidence="1" id="KW-0812">Transmembrane</keyword>
<organism evidence="2 3">
    <name type="scientific">Glossina palpalis gambiensis</name>
    <dbReference type="NCBI Taxonomy" id="67801"/>
    <lineage>
        <taxon>Eukaryota</taxon>
        <taxon>Metazoa</taxon>
        <taxon>Ecdysozoa</taxon>
        <taxon>Arthropoda</taxon>
        <taxon>Hexapoda</taxon>
        <taxon>Insecta</taxon>
        <taxon>Pterygota</taxon>
        <taxon>Neoptera</taxon>
        <taxon>Endopterygota</taxon>
        <taxon>Diptera</taxon>
        <taxon>Brachycera</taxon>
        <taxon>Muscomorpha</taxon>
        <taxon>Hippoboscoidea</taxon>
        <taxon>Glossinidae</taxon>
        <taxon>Glossina</taxon>
    </lineage>
</organism>
<evidence type="ECO:0000313" key="2">
    <source>
        <dbReference type="EnsemblMetazoa" id="GPPI016843-PA"/>
    </source>
</evidence>
<feature type="transmembrane region" description="Helical" evidence="1">
    <location>
        <begin position="68"/>
        <end position="93"/>
    </location>
</feature>
<dbReference type="VEuPathDB" id="VectorBase:GPPI016843"/>
<reference evidence="2" key="2">
    <citation type="submission" date="2020-05" db="UniProtKB">
        <authorList>
            <consortium name="EnsemblMetazoa"/>
        </authorList>
    </citation>
    <scope>IDENTIFICATION</scope>
    <source>
        <strain evidence="2">IAEA</strain>
    </source>
</reference>
<dbReference type="EMBL" id="JXJN01007677">
    <property type="status" value="NOT_ANNOTATED_CDS"/>
    <property type="molecule type" value="Genomic_DNA"/>
</dbReference>
<evidence type="ECO:0000313" key="3">
    <source>
        <dbReference type="Proteomes" id="UP000092460"/>
    </source>
</evidence>
<dbReference type="Proteomes" id="UP000092460">
    <property type="component" value="Unassembled WGS sequence"/>
</dbReference>
<keyword evidence="1" id="KW-1133">Transmembrane helix</keyword>
<name>A0A1B0B2J0_9MUSC</name>
<proteinExistence type="predicted"/>
<evidence type="ECO:0000256" key="1">
    <source>
        <dbReference type="SAM" id="Phobius"/>
    </source>
</evidence>
<keyword evidence="1" id="KW-0472">Membrane</keyword>
<dbReference type="EnsemblMetazoa" id="GPPI016843-RA">
    <property type="protein sequence ID" value="GPPI016843-PA"/>
    <property type="gene ID" value="GPPI016843"/>
</dbReference>
<reference evidence="3" key="1">
    <citation type="submission" date="2015-01" db="EMBL/GenBank/DDBJ databases">
        <authorList>
            <person name="Aksoy S."/>
            <person name="Warren W."/>
            <person name="Wilson R.K."/>
        </authorList>
    </citation>
    <scope>NUCLEOTIDE SEQUENCE [LARGE SCALE GENOMIC DNA]</scope>
    <source>
        <strain evidence="3">IAEA</strain>
    </source>
</reference>
<keyword evidence="3" id="KW-1185">Reference proteome</keyword>
<accession>A0A1B0B2J0</accession>
<protein>
    <submittedName>
        <fullName evidence="2">Uncharacterized protein</fullName>
    </submittedName>
</protein>